<dbReference type="InterPro" id="IPR036236">
    <property type="entry name" value="Znf_C2H2_sf"/>
</dbReference>
<feature type="domain" description="C2H2-type" evidence="19">
    <location>
        <begin position="140"/>
        <end position="167"/>
    </location>
</feature>
<feature type="transmembrane region" description="Helical" evidence="18">
    <location>
        <begin position="390"/>
        <end position="413"/>
    </location>
</feature>
<dbReference type="Pfam" id="PF09335">
    <property type="entry name" value="VTT_dom"/>
    <property type="match status" value="1"/>
</dbReference>
<reference evidence="20" key="1">
    <citation type="submission" date="2020-10" db="EMBL/GenBank/DDBJ databases">
        <title>Chromosome-scale genome assembly of the Allis shad, Alosa alosa.</title>
        <authorList>
            <person name="Margot Z."/>
            <person name="Christophe K."/>
            <person name="Cabau C."/>
            <person name="Louis A."/>
            <person name="Berthelot C."/>
            <person name="Parey E."/>
            <person name="Roest Crollius H."/>
            <person name="Montfort J."/>
            <person name="Robinson-Rechavi M."/>
            <person name="Bucao C."/>
            <person name="Bouchez O."/>
            <person name="Gislard M."/>
            <person name="Lluch J."/>
            <person name="Milhes M."/>
            <person name="Lampietro C."/>
            <person name="Lopez Roques C."/>
            <person name="Donnadieu C."/>
            <person name="Braasch I."/>
            <person name="Desvignes T."/>
            <person name="Postlethwait J."/>
            <person name="Bobe J."/>
            <person name="Guiguen Y."/>
        </authorList>
    </citation>
    <scope>NUCLEOTIDE SEQUENCE</scope>
    <source>
        <strain evidence="20">M-15738</strain>
        <tissue evidence="20">Blood</tissue>
    </source>
</reference>
<feature type="region of interest" description="Disordered" evidence="17">
    <location>
        <begin position="216"/>
        <end position="240"/>
    </location>
</feature>
<feature type="transmembrane region" description="Helical" evidence="18">
    <location>
        <begin position="470"/>
        <end position="497"/>
    </location>
</feature>
<dbReference type="PROSITE" id="PS50157">
    <property type="entry name" value="ZINC_FINGER_C2H2_2"/>
    <property type="match status" value="3"/>
</dbReference>
<evidence type="ECO:0000256" key="4">
    <source>
        <dbReference type="ARBA" id="ARBA00022737"/>
    </source>
</evidence>
<keyword evidence="2 18" id="KW-0812">Transmembrane</keyword>
<dbReference type="PANTHER" id="PTHR43220">
    <property type="match status" value="1"/>
</dbReference>
<dbReference type="FunFam" id="3.30.160.60:FF:000624">
    <property type="entry name" value="zinc finger protein 697"/>
    <property type="match status" value="1"/>
</dbReference>
<evidence type="ECO:0000256" key="3">
    <source>
        <dbReference type="ARBA" id="ARBA00022723"/>
    </source>
</evidence>
<evidence type="ECO:0000256" key="15">
    <source>
        <dbReference type="ARBA" id="ARBA00045607"/>
    </source>
</evidence>
<feature type="domain" description="C2H2-type" evidence="19">
    <location>
        <begin position="168"/>
        <end position="195"/>
    </location>
</feature>
<comment type="catalytic activity">
    <reaction evidence="13">
        <text>cholesterol(in) = cholesterol(out)</text>
        <dbReference type="Rhea" id="RHEA:39747"/>
        <dbReference type="ChEBI" id="CHEBI:16113"/>
    </reaction>
</comment>
<keyword evidence="7 18" id="KW-1133">Transmembrane helix</keyword>
<feature type="transmembrane region" description="Helical" evidence="18">
    <location>
        <begin position="503"/>
        <end position="525"/>
    </location>
</feature>
<organism evidence="20 21">
    <name type="scientific">Alosa alosa</name>
    <name type="common">allis shad</name>
    <dbReference type="NCBI Taxonomy" id="278164"/>
    <lineage>
        <taxon>Eukaryota</taxon>
        <taxon>Metazoa</taxon>
        <taxon>Chordata</taxon>
        <taxon>Craniata</taxon>
        <taxon>Vertebrata</taxon>
        <taxon>Euteleostomi</taxon>
        <taxon>Actinopterygii</taxon>
        <taxon>Neopterygii</taxon>
        <taxon>Teleostei</taxon>
        <taxon>Clupei</taxon>
        <taxon>Clupeiformes</taxon>
        <taxon>Clupeoidei</taxon>
        <taxon>Clupeidae</taxon>
        <taxon>Alosa</taxon>
    </lineage>
</organism>
<proteinExistence type="inferred from homology"/>
<dbReference type="AlphaFoldDB" id="A0AAV6FNB0"/>
<dbReference type="GO" id="GO:0000045">
    <property type="term" value="P:autophagosome assembly"/>
    <property type="evidence" value="ECO:0007669"/>
    <property type="project" value="TreeGrafter"/>
</dbReference>
<dbReference type="PROSITE" id="PS00028">
    <property type="entry name" value="ZINC_FINGER_C2H2_1"/>
    <property type="match status" value="3"/>
</dbReference>
<sequence length="534" mass="58872">MRLLSLPMVDRDTCSLGLAFASCTLLQKTGKMSYHCPECHKTLATGHQHTPISDKEGSICKYKLKSAKVVLNDCLATGQRGRMSYHRPQCGKTLSGEGQKGLKHTPTSDEEGSGGFKLKSVKVVLKDCLATGEQRGKKRFFCCECGGTFSERGTLKKHQLTHTGEKPNHCAQCGASFAQIGALRRHERIHTGEKPHKCTQCGKEFARASNLKVHEQTHTGGKLGRSYSEVTASQGSSLQSRAANKITDRFPHGMAKKRGAAREAEATPLVEDEPKPTETLTVKGSSYEGVGSARVSLLILVGIFACSASVMYLVYRNFPELSIDEKEKMKIPRDMEDAKALGTVLSKYKDTYYSQVLLAYFTTYLFLQTFAIPGSIFLSILSGYLYPFPLALFLVCLCSGLGASFCYLLSYLVGRPVVHRYLTERVQNWSQQVDNHREHLINYIIFLRITPFLPNWFINITSPVINVPLGVFFLGTFLGVAPPSFVAIKAGTTLYALTTAGEAVSWGSLGILAVLALLSLLPVIFQRRLKDKMQ</sequence>
<keyword evidence="8 18" id="KW-0472">Membrane</keyword>
<feature type="compositionally biased region" description="Polar residues" evidence="17">
    <location>
        <begin position="228"/>
        <end position="240"/>
    </location>
</feature>
<dbReference type="FunFam" id="3.30.160.60:FF:002343">
    <property type="entry name" value="Zinc finger protein 33A"/>
    <property type="match status" value="1"/>
</dbReference>
<comment type="function">
    <text evidence="15">Phospholipid scramblase involved in lipid homeostasis and membrane dynamics processes. Has phospholipid scramblase activity toward cholesterol and phosphatidylserine, as well as phosphatidylethanolamine and phosphatidylcholine. Required for autophagosome formation: participates in early stages of autophagosome biogenesis at the endoplasmic reticulum (ER) membrane by reequilibrating the leaflets of the ER as lipids are extracted by ATG2 (ATG2A or ATG2B) to mediate autophagosome assembly. In addition to autophagy, involved in other processes in which phospholipid scramblase activity is required. Required for normal motor neuron development.</text>
</comment>
<comment type="caution">
    <text evidence="20">The sequence shown here is derived from an EMBL/GenBank/DDBJ whole genome shotgun (WGS) entry which is preliminary data.</text>
</comment>
<dbReference type="Gene3D" id="3.30.160.60">
    <property type="entry name" value="Classic Zinc Finger"/>
    <property type="match status" value="3"/>
</dbReference>
<dbReference type="InterPro" id="IPR045014">
    <property type="entry name" value="TM41A/B"/>
</dbReference>
<evidence type="ECO:0000256" key="12">
    <source>
        <dbReference type="ARBA" id="ARBA00025797"/>
    </source>
</evidence>
<dbReference type="GO" id="GO:0008270">
    <property type="term" value="F:zinc ion binding"/>
    <property type="evidence" value="ECO:0007669"/>
    <property type="project" value="UniProtKB-KW"/>
</dbReference>
<comment type="catalytic activity">
    <reaction evidence="9">
        <text>a 1,2-diacyl-sn-glycero-3-phospho-L-serine(in) = a 1,2-diacyl-sn-glycero-3-phospho-L-serine(out)</text>
        <dbReference type="Rhea" id="RHEA:38663"/>
        <dbReference type="ChEBI" id="CHEBI:57262"/>
    </reaction>
</comment>
<feature type="transmembrane region" description="Helical" evidence="18">
    <location>
        <begin position="295"/>
        <end position="315"/>
    </location>
</feature>
<evidence type="ECO:0000256" key="13">
    <source>
        <dbReference type="ARBA" id="ARBA00034049"/>
    </source>
</evidence>
<dbReference type="PANTHER" id="PTHR43220:SF18">
    <property type="entry name" value="TRANSMEMBRANE PROTEIN 41B"/>
    <property type="match status" value="1"/>
</dbReference>
<dbReference type="PROSITE" id="PS51257">
    <property type="entry name" value="PROKAR_LIPOPROTEIN"/>
    <property type="match status" value="1"/>
</dbReference>
<keyword evidence="21" id="KW-1185">Reference proteome</keyword>
<comment type="catalytic activity">
    <reaction evidence="10">
        <text>a 1,2-diacyl-sn-glycero-3-phosphoethanolamine(in) = a 1,2-diacyl-sn-glycero-3-phosphoethanolamine(out)</text>
        <dbReference type="Rhea" id="RHEA:38895"/>
        <dbReference type="ChEBI" id="CHEBI:64612"/>
    </reaction>
</comment>
<keyword evidence="3" id="KW-0479">Metal-binding</keyword>
<evidence type="ECO:0000259" key="19">
    <source>
        <dbReference type="PROSITE" id="PS50157"/>
    </source>
</evidence>
<evidence type="ECO:0000256" key="1">
    <source>
        <dbReference type="ARBA" id="ARBA00004141"/>
    </source>
</evidence>
<protein>
    <recommendedName>
        <fullName evidence="14">Transmembrane protein 41B</fullName>
    </recommendedName>
</protein>
<evidence type="ECO:0000256" key="14">
    <source>
        <dbReference type="ARBA" id="ARBA00039252"/>
    </source>
</evidence>
<evidence type="ECO:0000256" key="9">
    <source>
        <dbReference type="ARBA" id="ARBA00024479"/>
    </source>
</evidence>
<comment type="catalytic activity">
    <reaction evidence="11">
        <text>a 1,2-diacyl-sn-glycero-3-phosphocholine(in) = a 1,2-diacyl-sn-glycero-3-phosphocholine(out)</text>
        <dbReference type="Rhea" id="RHEA:38571"/>
        <dbReference type="ChEBI" id="CHEBI:57643"/>
    </reaction>
</comment>
<feature type="domain" description="C2H2-type" evidence="19">
    <location>
        <begin position="196"/>
        <end position="223"/>
    </location>
</feature>
<evidence type="ECO:0000313" key="20">
    <source>
        <dbReference type="EMBL" id="KAG5264203.1"/>
    </source>
</evidence>
<comment type="similarity">
    <text evidence="12">Belongs to the TMEM41 family.</text>
</comment>
<dbReference type="SUPFAM" id="SSF57667">
    <property type="entry name" value="beta-beta-alpha zinc fingers"/>
    <property type="match status" value="2"/>
</dbReference>
<feature type="transmembrane region" description="Helical" evidence="18">
    <location>
        <begin position="357"/>
        <end position="378"/>
    </location>
</feature>
<accession>A0AAV6FNB0</accession>
<evidence type="ECO:0000256" key="11">
    <source>
        <dbReference type="ARBA" id="ARBA00024631"/>
    </source>
</evidence>
<evidence type="ECO:0000256" key="2">
    <source>
        <dbReference type="ARBA" id="ARBA00022692"/>
    </source>
</evidence>
<evidence type="ECO:0000256" key="10">
    <source>
        <dbReference type="ARBA" id="ARBA00024615"/>
    </source>
</evidence>
<dbReference type="Pfam" id="PF00096">
    <property type="entry name" value="zf-C2H2"/>
    <property type="match status" value="3"/>
</dbReference>
<evidence type="ECO:0000256" key="7">
    <source>
        <dbReference type="ARBA" id="ARBA00022989"/>
    </source>
</evidence>
<evidence type="ECO:0000256" key="16">
    <source>
        <dbReference type="PROSITE-ProRule" id="PRU00042"/>
    </source>
</evidence>
<dbReference type="Proteomes" id="UP000823561">
    <property type="component" value="Chromosome 21"/>
</dbReference>
<comment type="subcellular location">
    <subcellularLocation>
        <location evidence="1">Membrane</location>
        <topology evidence="1">Multi-pass membrane protein</topology>
    </subcellularLocation>
</comment>
<evidence type="ECO:0000256" key="18">
    <source>
        <dbReference type="SAM" id="Phobius"/>
    </source>
</evidence>
<dbReference type="SMART" id="SM00355">
    <property type="entry name" value="ZnF_C2H2"/>
    <property type="match status" value="3"/>
</dbReference>
<gene>
    <name evidence="20" type="ORF">AALO_G00273300</name>
</gene>
<dbReference type="EMBL" id="JADWDJ010000021">
    <property type="protein sequence ID" value="KAG5264203.1"/>
    <property type="molecule type" value="Genomic_DNA"/>
</dbReference>
<keyword evidence="4" id="KW-0677">Repeat</keyword>
<evidence type="ECO:0000256" key="5">
    <source>
        <dbReference type="ARBA" id="ARBA00022771"/>
    </source>
</evidence>
<keyword evidence="5 16" id="KW-0863">Zinc-finger</keyword>
<name>A0AAV6FNB0_9TELE</name>
<dbReference type="GO" id="GO:0005789">
    <property type="term" value="C:endoplasmic reticulum membrane"/>
    <property type="evidence" value="ECO:0007669"/>
    <property type="project" value="TreeGrafter"/>
</dbReference>
<evidence type="ECO:0000256" key="6">
    <source>
        <dbReference type="ARBA" id="ARBA00022833"/>
    </source>
</evidence>
<evidence type="ECO:0000256" key="8">
    <source>
        <dbReference type="ARBA" id="ARBA00023136"/>
    </source>
</evidence>
<keyword evidence="6" id="KW-0862">Zinc</keyword>
<dbReference type="InterPro" id="IPR013087">
    <property type="entry name" value="Znf_C2H2_type"/>
</dbReference>
<evidence type="ECO:0000256" key="17">
    <source>
        <dbReference type="SAM" id="MobiDB-lite"/>
    </source>
</evidence>
<feature type="region of interest" description="Disordered" evidence="17">
    <location>
        <begin position="86"/>
        <end position="114"/>
    </location>
</feature>
<dbReference type="InterPro" id="IPR032816">
    <property type="entry name" value="VTT_dom"/>
</dbReference>
<evidence type="ECO:0000313" key="21">
    <source>
        <dbReference type="Proteomes" id="UP000823561"/>
    </source>
</evidence>